<proteinExistence type="inferred from homology"/>
<reference evidence="5 6" key="1">
    <citation type="journal article" date="2010" name="J. Bacteriol.">
        <title>Complete genome sequence of the diesel-degrading Acinetobacter sp. strain DR1.</title>
        <authorList>
            <person name="Jung J."/>
            <person name="Baek J.H."/>
            <person name="Park W."/>
        </authorList>
    </citation>
    <scope>NUCLEOTIDE SEQUENCE [LARGE SCALE GENOMIC DNA]</scope>
    <source>
        <strain evidence="6">JCM 16667 / KCTC 23045 / DR1</strain>
    </source>
</reference>
<dbReference type="SUPFAM" id="SSF111369">
    <property type="entry name" value="HlyD-like secretion proteins"/>
    <property type="match status" value="1"/>
</dbReference>
<protein>
    <submittedName>
        <fullName evidence="5">Membrane-fusion protein</fullName>
    </submittedName>
</protein>
<dbReference type="Pfam" id="PF25973">
    <property type="entry name" value="BSH_CzcB"/>
    <property type="match status" value="1"/>
</dbReference>
<dbReference type="EMBL" id="CP002080">
    <property type="protein sequence ID" value="ADI89528.1"/>
    <property type="molecule type" value="Genomic_DNA"/>
</dbReference>
<dbReference type="KEGG" id="acd:AOLE_03135"/>
<dbReference type="InterPro" id="IPR058647">
    <property type="entry name" value="BSH_CzcB-like"/>
</dbReference>
<evidence type="ECO:0000256" key="2">
    <source>
        <dbReference type="SAM" id="Coils"/>
    </source>
</evidence>
<dbReference type="Gene3D" id="2.40.50.100">
    <property type="match status" value="1"/>
</dbReference>
<keyword evidence="2" id="KW-0175">Coiled coil</keyword>
<gene>
    <name evidence="5" type="ordered locus">AOLE_03135</name>
</gene>
<dbReference type="InterPro" id="IPR006143">
    <property type="entry name" value="RND_pump_MFP"/>
</dbReference>
<dbReference type="AlphaFoldDB" id="A0AAN0P677"/>
<evidence type="ECO:0000259" key="4">
    <source>
        <dbReference type="Pfam" id="PF25973"/>
    </source>
</evidence>
<evidence type="ECO:0000313" key="6">
    <source>
        <dbReference type="Proteomes" id="UP000000392"/>
    </source>
</evidence>
<dbReference type="Gene3D" id="2.40.30.170">
    <property type="match status" value="1"/>
</dbReference>
<dbReference type="GO" id="GO:0015562">
    <property type="term" value="F:efflux transmembrane transporter activity"/>
    <property type="evidence" value="ECO:0007669"/>
    <property type="project" value="TreeGrafter"/>
</dbReference>
<feature type="chain" id="PRO_5042968743" evidence="3">
    <location>
        <begin position="25"/>
        <end position="372"/>
    </location>
</feature>
<evidence type="ECO:0000256" key="3">
    <source>
        <dbReference type="SAM" id="SignalP"/>
    </source>
</evidence>
<feature type="coiled-coil region" evidence="2">
    <location>
        <begin position="112"/>
        <end position="139"/>
    </location>
</feature>
<feature type="signal peptide" evidence="3">
    <location>
        <begin position="1"/>
        <end position="24"/>
    </location>
</feature>
<dbReference type="GO" id="GO:1990281">
    <property type="term" value="C:efflux pump complex"/>
    <property type="evidence" value="ECO:0007669"/>
    <property type="project" value="TreeGrafter"/>
</dbReference>
<feature type="domain" description="CzcB-like barrel-sandwich hybrid" evidence="4">
    <location>
        <begin position="73"/>
        <end position="212"/>
    </location>
</feature>
<organism evidence="5 6">
    <name type="scientific">Acinetobacter oleivorans (strain JCM 16667 / KCTC 23045 / DR1)</name>
    <dbReference type="NCBI Taxonomy" id="436717"/>
    <lineage>
        <taxon>Bacteria</taxon>
        <taxon>Pseudomonadati</taxon>
        <taxon>Pseudomonadota</taxon>
        <taxon>Gammaproteobacteria</taxon>
        <taxon>Moraxellales</taxon>
        <taxon>Moraxellaceae</taxon>
        <taxon>Acinetobacter</taxon>
    </lineage>
</organism>
<name>A0AAN0P677_ACISD</name>
<dbReference type="PANTHER" id="PTHR30469">
    <property type="entry name" value="MULTIDRUG RESISTANCE PROTEIN MDTA"/>
    <property type="match status" value="1"/>
</dbReference>
<evidence type="ECO:0000256" key="1">
    <source>
        <dbReference type="ARBA" id="ARBA00009477"/>
    </source>
</evidence>
<keyword evidence="3" id="KW-0732">Signal</keyword>
<accession>A0AAN0P677</accession>
<dbReference type="Gene3D" id="1.10.287.470">
    <property type="entry name" value="Helix hairpin bin"/>
    <property type="match status" value="1"/>
</dbReference>
<comment type="similarity">
    <text evidence="1">Belongs to the membrane fusion protein (MFP) (TC 8.A.1) family.</text>
</comment>
<dbReference type="Proteomes" id="UP000000392">
    <property type="component" value="Chromosome"/>
</dbReference>
<dbReference type="Gene3D" id="2.40.420.20">
    <property type="match status" value="1"/>
</dbReference>
<sequence>MHKMHLTPSTIFKLSIISVCLILAACNQQETTKTTASAPAKIELIPQDLIAVKEGALDSQTAFTGTIRAVQQSSIQAQVSATATTVTTNVGQQVQKGQVLVRLNNQDNVARLAQARANLASAQSQAELARNLMNRKQRLFNQGFIARVEFEQSQVDYKGQLESVKAQQANVDIARKADQDGIITSPISGVITKRQVEPGQTVSVGQTLFEIVNPDQLEIQAKLPIEQQSALKVGSSIQYQIQGNSKQLNATLTRISPVADQDSRQIEFFAVPKEKIDSLSIGAFINGNILRNDTQQGQTIPLDSIQNMQHDPFVWVVRNHTIQKVKIRVIEQRYNDNIALVDGLQRTDLVSRIQFDDSDINKKVTVTTEKNK</sequence>
<evidence type="ECO:0000313" key="5">
    <source>
        <dbReference type="EMBL" id="ADI89528.1"/>
    </source>
</evidence>
<dbReference type="NCBIfam" id="TIGR01730">
    <property type="entry name" value="RND_mfp"/>
    <property type="match status" value="1"/>
</dbReference>
<dbReference type="PROSITE" id="PS51257">
    <property type="entry name" value="PROKAR_LIPOPROTEIN"/>
    <property type="match status" value="1"/>
</dbReference>